<dbReference type="AlphaFoldDB" id="A0A0B4EEZ1"/>
<proteinExistence type="predicted"/>
<dbReference type="OrthoDB" id="798410at2"/>
<feature type="transmembrane region" description="Helical" evidence="1">
    <location>
        <begin position="99"/>
        <end position="125"/>
    </location>
</feature>
<organism evidence="2 3">
    <name type="scientific">Chryseobacterium taiwanense</name>
    <dbReference type="NCBI Taxonomy" id="363331"/>
    <lineage>
        <taxon>Bacteria</taxon>
        <taxon>Pseudomonadati</taxon>
        <taxon>Bacteroidota</taxon>
        <taxon>Flavobacteriia</taxon>
        <taxon>Flavobacteriales</taxon>
        <taxon>Weeksellaceae</taxon>
        <taxon>Chryseobacterium group</taxon>
        <taxon>Chryseobacterium</taxon>
    </lineage>
</organism>
<keyword evidence="1" id="KW-0812">Transmembrane</keyword>
<evidence type="ECO:0000256" key="1">
    <source>
        <dbReference type="SAM" id="Phobius"/>
    </source>
</evidence>
<reference evidence="2 3" key="1">
    <citation type="submission" date="2014-12" db="EMBL/GenBank/DDBJ databases">
        <title>Genome sequencing of Chryseobacterium taiwanense TPW19.</title>
        <authorList>
            <person name="Tan P.W."/>
            <person name="Chan K.-G."/>
        </authorList>
    </citation>
    <scope>NUCLEOTIDE SEQUENCE [LARGE SCALE GENOMIC DNA]</scope>
    <source>
        <strain evidence="2 3">TPW19</strain>
    </source>
</reference>
<comment type="caution">
    <text evidence="2">The sequence shown here is derived from an EMBL/GenBank/DDBJ whole genome shotgun (WGS) entry which is preliminary data.</text>
</comment>
<name>A0A0B4EEZ1_9FLAO</name>
<keyword evidence="1" id="KW-1133">Transmembrane helix</keyword>
<accession>A0A0B4EEZ1</accession>
<evidence type="ECO:0000313" key="2">
    <source>
        <dbReference type="EMBL" id="KIC65208.1"/>
    </source>
</evidence>
<dbReference type="Proteomes" id="UP000031167">
    <property type="component" value="Unassembled WGS sequence"/>
</dbReference>
<keyword evidence="3" id="KW-1185">Reference proteome</keyword>
<sequence>MFTNSNLSESQIRDWWSERRLYYNVGLIVSGIVAFIVYLILGVILIMPYDDDFEITLFTIVFQGMGYVFMMLFANLFYSFGVRTDLNLNKGNSMKFRKALFNFGFRFSIALPFLAPTMLLITYYLKFY</sequence>
<feature type="transmembrane region" description="Helical" evidence="1">
    <location>
        <begin position="21"/>
        <end position="49"/>
    </location>
</feature>
<keyword evidence="1" id="KW-0472">Membrane</keyword>
<protein>
    <submittedName>
        <fullName evidence="2">Uncharacterized protein</fullName>
    </submittedName>
</protein>
<dbReference type="EMBL" id="JWTA01000001">
    <property type="protein sequence ID" value="KIC65208.1"/>
    <property type="molecule type" value="Genomic_DNA"/>
</dbReference>
<evidence type="ECO:0000313" key="3">
    <source>
        <dbReference type="Proteomes" id="UP000031167"/>
    </source>
</evidence>
<feature type="transmembrane region" description="Helical" evidence="1">
    <location>
        <begin position="55"/>
        <end position="78"/>
    </location>
</feature>
<dbReference type="RefSeq" id="WP_039364463.1">
    <property type="nucleotide sequence ID" value="NZ_JWTA01000001.1"/>
</dbReference>
<dbReference type="STRING" id="363331.RM51_01795"/>
<gene>
    <name evidence="2" type="ORF">RM51_01795</name>
</gene>